<dbReference type="GeneID" id="77726823"/>
<evidence type="ECO:0000256" key="1">
    <source>
        <dbReference type="SAM" id="MobiDB-lite"/>
    </source>
</evidence>
<dbReference type="RefSeq" id="XP_052943697.1">
    <property type="nucleotide sequence ID" value="XM_053087618.1"/>
</dbReference>
<reference evidence="2" key="1">
    <citation type="journal article" date="2022" name="G3 (Bethesda)">
        <title>High quality genome of the basidiomycete yeast Dioszegia hungarica PDD-24b-2 isolated from cloud water.</title>
        <authorList>
            <person name="Jarrige D."/>
            <person name="Haridas S."/>
            <person name="Bleykasten-Grosshans C."/>
            <person name="Joly M."/>
            <person name="Nadalig T."/>
            <person name="Sancelme M."/>
            <person name="Vuilleumier S."/>
            <person name="Grigoriev I.V."/>
            <person name="Amato P."/>
            <person name="Bringel F."/>
        </authorList>
    </citation>
    <scope>NUCLEOTIDE SEQUENCE</scope>
    <source>
        <strain evidence="2">PDD-24b-2</strain>
    </source>
</reference>
<sequence length="607" mass="67420">MSTVTDERYDELMSSTPEEYSTTEIIRQLDPDTRVKKANPDLVEITREMYTLDEAGCDELMARLNHEVDLAEAMTASTVGEALQADIKKLYRARLRQATGIASRGRSHRSRIHRDWQGKTRVSVEETAHRQQREEDHPKYFGSLTKEEKKKYQAQEEKWRLAGRRVEEGYIQETAINLAHTALQKQDSEFPWWLPGYDEDVLPWYVNPKGCKYGARDIDEATWTELYTLMLSTGAVQRSQIAALIASAAAGRPPADEQSATRQSPLYGVQYTDERSLELAAAKIELAGRANGGAHIPLGHLTEAIRYDSSTAEERGETMREHLRVSDAAWHRKRGGMGSHTVLAAEWDRRRFYAIGILTGSGERIDEWRHTQQEEAASSTQSTSGGLQARARSRARSRERGRSSRGDTEGRRSVRAPRATRAHLEAQRMAAQRTSDERLFAAILTRSIALIGEQYQHRAPYCEACSQGDCVGHWWNDPQEISRIPGRHLLPGYHTTEQNQASGESGPIPPNEDLPITHDTVQQEVPNILISWADTIPGSGVLLEGEGYGSASINSGRTSPAFSDRASEGGSACRSDTGLLYGGFTEDDFPEGTFAGLGLGPPPSSGL</sequence>
<feature type="compositionally biased region" description="Basic and acidic residues" evidence="1">
    <location>
        <begin position="396"/>
        <end position="412"/>
    </location>
</feature>
<dbReference type="AlphaFoldDB" id="A0AA38H509"/>
<evidence type="ECO:0000313" key="2">
    <source>
        <dbReference type="EMBL" id="KAI9633920.1"/>
    </source>
</evidence>
<feature type="region of interest" description="Disordered" evidence="1">
    <location>
        <begin position="556"/>
        <end position="575"/>
    </location>
</feature>
<feature type="region of interest" description="Disordered" evidence="1">
    <location>
        <begin position="371"/>
        <end position="432"/>
    </location>
</feature>
<comment type="caution">
    <text evidence="2">The sequence shown here is derived from an EMBL/GenBank/DDBJ whole genome shotgun (WGS) entry which is preliminary data.</text>
</comment>
<feature type="region of interest" description="Disordered" evidence="1">
    <location>
        <begin position="1"/>
        <end position="21"/>
    </location>
</feature>
<accession>A0AA38H509</accession>
<feature type="compositionally biased region" description="Basic and acidic residues" evidence="1">
    <location>
        <begin position="113"/>
        <end position="135"/>
    </location>
</feature>
<evidence type="ECO:0000313" key="3">
    <source>
        <dbReference type="Proteomes" id="UP001164286"/>
    </source>
</evidence>
<dbReference type="Proteomes" id="UP001164286">
    <property type="component" value="Unassembled WGS sequence"/>
</dbReference>
<name>A0AA38H509_9TREE</name>
<keyword evidence="3" id="KW-1185">Reference proteome</keyword>
<gene>
    <name evidence="2" type="ORF">MKK02DRAFT_28668</name>
</gene>
<feature type="compositionally biased region" description="Polar residues" evidence="1">
    <location>
        <begin position="374"/>
        <end position="386"/>
    </location>
</feature>
<organism evidence="2 3">
    <name type="scientific">Dioszegia hungarica</name>
    <dbReference type="NCBI Taxonomy" id="4972"/>
    <lineage>
        <taxon>Eukaryota</taxon>
        <taxon>Fungi</taxon>
        <taxon>Dikarya</taxon>
        <taxon>Basidiomycota</taxon>
        <taxon>Agaricomycotina</taxon>
        <taxon>Tremellomycetes</taxon>
        <taxon>Tremellales</taxon>
        <taxon>Bulleribasidiaceae</taxon>
        <taxon>Dioszegia</taxon>
    </lineage>
</organism>
<feature type="compositionally biased region" description="Basic and acidic residues" evidence="1">
    <location>
        <begin position="1"/>
        <end position="11"/>
    </location>
</feature>
<proteinExistence type="predicted"/>
<protein>
    <submittedName>
        <fullName evidence="2">Uncharacterized protein</fullName>
    </submittedName>
</protein>
<dbReference type="EMBL" id="JAKWFO010000008">
    <property type="protein sequence ID" value="KAI9633920.1"/>
    <property type="molecule type" value="Genomic_DNA"/>
</dbReference>
<feature type="region of interest" description="Disordered" evidence="1">
    <location>
        <begin position="102"/>
        <end position="135"/>
    </location>
</feature>